<organism evidence="5 6">
    <name type="scientific">Candidatus Scatavimonas merdigallinarum</name>
    <dbReference type="NCBI Taxonomy" id="2840914"/>
    <lineage>
        <taxon>Bacteria</taxon>
        <taxon>Bacillati</taxon>
        <taxon>Bacillota</taxon>
        <taxon>Clostridia</taxon>
        <taxon>Eubacteriales</taxon>
        <taxon>Oscillospiraceae</taxon>
        <taxon>Oscillospiraceae incertae sedis</taxon>
        <taxon>Candidatus Scatavimonas</taxon>
    </lineage>
</organism>
<comment type="caution">
    <text evidence="5">The sequence shown here is derived from an EMBL/GenBank/DDBJ whole genome shotgun (WGS) entry which is preliminary data.</text>
</comment>
<dbReference type="Proteomes" id="UP000886787">
    <property type="component" value="Unassembled WGS sequence"/>
</dbReference>
<evidence type="ECO:0000256" key="3">
    <source>
        <dbReference type="ARBA" id="ARBA00023163"/>
    </source>
</evidence>
<dbReference type="SUPFAM" id="SSF46785">
    <property type="entry name" value="Winged helix' DNA-binding domain"/>
    <property type="match status" value="1"/>
</dbReference>
<dbReference type="EMBL" id="DVFW01000013">
    <property type="protein sequence ID" value="HIQ80007.1"/>
    <property type="molecule type" value="Genomic_DNA"/>
</dbReference>
<accession>A0A9D0ZG57</accession>
<evidence type="ECO:0000256" key="1">
    <source>
        <dbReference type="ARBA" id="ARBA00023015"/>
    </source>
</evidence>
<keyword evidence="1" id="KW-0805">Transcription regulation</keyword>
<keyword evidence="2" id="KW-0238">DNA-binding</keyword>
<reference evidence="5" key="1">
    <citation type="submission" date="2020-10" db="EMBL/GenBank/DDBJ databases">
        <authorList>
            <person name="Gilroy R."/>
        </authorList>
    </citation>
    <scope>NUCLEOTIDE SEQUENCE</scope>
    <source>
        <strain evidence="5">ChiSjej1B19-3389</strain>
    </source>
</reference>
<dbReference type="PROSITE" id="PS50995">
    <property type="entry name" value="HTH_MARR_2"/>
    <property type="match status" value="1"/>
</dbReference>
<dbReference type="InterPro" id="IPR036390">
    <property type="entry name" value="WH_DNA-bd_sf"/>
</dbReference>
<dbReference type="PANTHER" id="PTHR42756">
    <property type="entry name" value="TRANSCRIPTIONAL REGULATOR, MARR"/>
    <property type="match status" value="1"/>
</dbReference>
<reference evidence="5" key="2">
    <citation type="journal article" date="2021" name="PeerJ">
        <title>Extensive microbial diversity within the chicken gut microbiome revealed by metagenomics and culture.</title>
        <authorList>
            <person name="Gilroy R."/>
            <person name="Ravi A."/>
            <person name="Getino M."/>
            <person name="Pursley I."/>
            <person name="Horton D.L."/>
            <person name="Alikhan N.F."/>
            <person name="Baker D."/>
            <person name="Gharbi K."/>
            <person name="Hall N."/>
            <person name="Watson M."/>
            <person name="Adriaenssens E.M."/>
            <person name="Foster-Nyarko E."/>
            <person name="Jarju S."/>
            <person name="Secka A."/>
            <person name="Antonio M."/>
            <person name="Oren A."/>
            <person name="Chaudhuri R.R."/>
            <person name="La Ragione R."/>
            <person name="Hildebrand F."/>
            <person name="Pallen M.J."/>
        </authorList>
    </citation>
    <scope>NUCLEOTIDE SEQUENCE</scope>
    <source>
        <strain evidence="5">ChiSjej1B19-3389</strain>
    </source>
</reference>
<dbReference type="PANTHER" id="PTHR42756:SF1">
    <property type="entry name" value="TRANSCRIPTIONAL REPRESSOR OF EMRAB OPERON"/>
    <property type="match status" value="1"/>
</dbReference>
<evidence type="ECO:0000313" key="5">
    <source>
        <dbReference type="EMBL" id="HIQ80007.1"/>
    </source>
</evidence>
<protein>
    <submittedName>
        <fullName evidence="5">MarR family transcriptional regulator</fullName>
    </submittedName>
</protein>
<dbReference type="InterPro" id="IPR036388">
    <property type="entry name" value="WH-like_DNA-bd_sf"/>
</dbReference>
<sequence>MSEDFIERFHFVLEQSYSLFSRVEQNMLTRSKRFNLSITELHLIEVINRDPIRGRVMGDIANELMITPSSVTIAVNKLVKKGYAVKKKGLEDGRLVYVQLTDSGRHADRIHKRFHKSLAKSITSGMTQQEKGILLNCMDRMNTFLSARLKKMEGLKS</sequence>
<keyword evidence="3" id="KW-0804">Transcription</keyword>
<evidence type="ECO:0000256" key="2">
    <source>
        <dbReference type="ARBA" id="ARBA00023125"/>
    </source>
</evidence>
<evidence type="ECO:0000259" key="4">
    <source>
        <dbReference type="PROSITE" id="PS50995"/>
    </source>
</evidence>
<dbReference type="GO" id="GO:0003677">
    <property type="term" value="F:DNA binding"/>
    <property type="evidence" value="ECO:0007669"/>
    <property type="project" value="UniProtKB-KW"/>
</dbReference>
<gene>
    <name evidence="5" type="ORF">IAD32_01820</name>
</gene>
<evidence type="ECO:0000313" key="6">
    <source>
        <dbReference type="Proteomes" id="UP000886787"/>
    </source>
</evidence>
<dbReference type="Gene3D" id="1.10.10.10">
    <property type="entry name" value="Winged helix-like DNA-binding domain superfamily/Winged helix DNA-binding domain"/>
    <property type="match status" value="1"/>
</dbReference>
<dbReference type="InterPro" id="IPR000835">
    <property type="entry name" value="HTH_MarR-typ"/>
</dbReference>
<name>A0A9D0ZG57_9FIRM</name>
<dbReference type="SMART" id="SM00347">
    <property type="entry name" value="HTH_MARR"/>
    <property type="match status" value="1"/>
</dbReference>
<dbReference type="Pfam" id="PF12802">
    <property type="entry name" value="MarR_2"/>
    <property type="match status" value="1"/>
</dbReference>
<feature type="domain" description="HTH marR-type" evidence="4">
    <location>
        <begin position="1"/>
        <end position="143"/>
    </location>
</feature>
<dbReference type="GO" id="GO:0003700">
    <property type="term" value="F:DNA-binding transcription factor activity"/>
    <property type="evidence" value="ECO:0007669"/>
    <property type="project" value="InterPro"/>
</dbReference>
<dbReference type="AlphaFoldDB" id="A0A9D0ZG57"/>
<proteinExistence type="predicted"/>